<keyword evidence="1" id="KW-0812">Transmembrane</keyword>
<keyword evidence="1" id="KW-1133">Transmembrane helix</keyword>
<dbReference type="EMBL" id="HACA01004169">
    <property type="protein sequence ID" value="CDW21530.1"/>
    <property type="molecule type" value="Transcribed_RNA"/>
</dbReference>
<sequence length="73" mass="8761">MNNSLRRDKSIIQTIELLNFQTLGLLCWEHNLFIFIIIFTLNFLNGNFFVICFIKQVHGRWHKKAKGEEHEQN</sequence>
<keyword evidence="1" id="KW-0472">Membrane</keyword>
<protein>
    <submittedName>
        <fullName evidence="2">Uncharacterized protein</fullName>
    </submittedName>
</protein>
<reference evidence="2" key="1">
    <citation type="submission" date="2014-05" db="EMBL/GenBank/DDBJ databases">
        <authorList>
            <person name="Chronopoulou M."/>
        </authorList>
    </citation>
    <scope>NUCLEOTIDE SEQUENCE</scope>
    <source>
        <tissue evidence="2">Whole organism</tissue>
    </source>
</reference>
<evidence type="ECO:0000256" key="1">
    <source>
        <dbReference type="SAM" id="Phobius"/>
    </source>
</evidence>
<organism evidence="2">
    <name type="scientific">Lepeophtheirus salmonis</name>
    <name type="common">Salmon louse</name>
    <name type="synonym">Caligus salmonis</name>
    <dbReference type="NCBI Taxonomy" id="72036"/>
    <lineage>
        <taxon>Eukaryota</taxon>
        <taxon>Metazoa</taxon>
        <taxon>Ecdysozoa</taxon>
        <taxon>Arthropoda</taxon>
        <taxon>Crustacea</taxon>
        <taxon>Multicrustacea</taxon>
        <taxon>Hexanauplia</taxon>
        <taxon>Copepoda</taxon>
        <taxon>Siphonostomatoida</taxon>
        <taxon>Caligidae</taxon>
        <taxon>Lepeophtheirus</taxon>
    </lineage>
</organism>
<accession>A0A0K2T6V4</accession>
<dbReference type="AlphaFoldDB" id="A0A0K2T6V4"/>
<feature type="transmembrane region" description="Helical" evidence="1">
    <location>
        <begin position="32"/>
        <end position="54"/>
    </location>
</feature>
<name>A0A0K2T6V4_LEPSM</name>
<evidence type="ECO:0000313" key="2">
    <source>
        <dbReference type="EMBL" id="CDW21530.1"/>
    </source>
</evidence>
<proteinExistence type="predicted"/>